<organism evidence="1 2">
    <name type="scientific">Rattus norvegicus</name>
    <name type="common">Rat</name>
    <dbReference type="NCBI Taxonomy" id="10116"/>
    <lineage>
        <taxon>Eukaryota</taxon>
        <taxon>Metazoa</taxon>
        <taxon>Chordata</taxon>
        <taxon>Craniata</taxon>
        <taxon>Vertebrata</taxon>
        <taxon>Euteleostomi</taxon>
        <taxon>Mammalia</taxon>
        <taxon>Eutheria</taxon>
        <taxon>Euarchontoglires</taxon>
        <taxon>Glires</taxon>
        <taxon>Rodentia</taxon>
        <taxon>Myomorpha</taxon>
        <taxon>Muroidea</taxon>
        <taxon>Muridae</taxon>
        <taxon>Murinae</taxon>
        <taxon>Rattus</taxon>
    </lineage>
</organism>
<proteinExistence type="predicted"/>
<gene>
    <name evidence="1" type="ORF">rCG_54488</name>
</gene>
<feature type="non-terminal residue" evidence="1">
    <location>
        <position position="10"/>
    </location>
</feature>
<reference evidence="1 2" key="1">
    <citation type="submission" date="2005-09" db="EMBL/GenBank/DDBJ databases">
        <authorList>
            <person name="Mural R.J."/>
            <person name="Li P.W."/>
            <person name="Adams M.D."/>
            <person name="Amanatides P.G."/>
            <person name="Baden-Tillson H."/>
            <person name="Barnstead M."/>
            <person name="Chin S.H."/>
            <person name="Dew I."/>
            <person name="Evans C.A."/>
            <person name="Ferriera S."/>
            <person name="Flanigan M."/>
            <person name="Fosler C."/>
            <person name="Glodek A."/>
            <person name="Gu Z."/>
            <person name="Holt R.A."/>
            <person name="Jennings D."/>
            <person name="Kraft C.L."/>
            <person name="Lu F."/>
            <person name="Nguyen T."/>
            <person name="Nusskern D.R."/>
            <person name="Pfannkoch C.M."/>
            <person name="Sitter C."/>
            <person name="Sutton G.G."/>
            <person name="Venter J.C."/>
            <person name="Wang Z."/>
            <person name="Woodage T."/>
            <person name="Zheng X.H."/>
            <person name="Zhong F."/>
        </authorList>
    </citation>
    <scope>NUCLEOTIDE SEQUENCE [LARGE SCALE GENOMIC DNA]</scope>
    <source>
        <strain>BN</strain>
        <strain evidence="2">Sprague-Dawley</strain>
    </source>
</reference>
<name>A6J9R8_RAT</name>
<evidence type="ECO:0000313" key="2">
    <source>
        <dbReference type="Proteomes" id="UP000234681"/>
    </source>
</evidence>
<dbReference type="EMBL" id="CH473979">
    <property type="protein sequence ID" value="EDM07816.1"/>
    <property type="molecule type" value="Genomic_DNA"/>
</dbReference>
<protein>
    <submittedName>
        <fullName evidence="1">RCG54488, isoform CRA_b</fullName>
    </submittedName>
</protein>
<sequence>MFNDVVLTSL</sequence>
<dbReference type="Proteomes" id="UP000234681">
    <property type="component" value="Chromosome 1"/>
</dbReference>
<evidence type="ECO:0000313" key="1">
    <source>
        <dbReference type="EMBL" id="EDM07816.1"/>
    </source>
</evidence>
<accession>A6J9R8</accession>